<protein>
    <recommendedName>
        <fullName evidence="6">Glycosyltransferase family 28 N-terminal domain-containing protein</fullName>
    </recommendedName>
</protein>
<dbReference type="Proteomes" id="UP000708148">
    <property type="component" value="Unassembled WGS sequence"/>
</dbReference>
<comment type="caution">
    <text evidence="4">The sequence shown here is derived from an EMBL/GenBank/DDBJ whole genome shotgun (WGS) entry which is preliminary data.</text>
</comment>
<sequence>MAVGTRGDVQPFIALGRRLQAYGHRVRVASHSVYREFVLASGLEFYPLGGDPKVICEFVVRNRGVLPIKMSDVAENRKQLREIIYSTYGACICPDPQGDGREFMAEALIANPPCYGHIHCAEKLGIPLHMVFTMPWTPTKDFLNPLARITDGMVSRLEHLTQVLPKQSATGWRKFIRDGVSWLSFVAMEDIVFLGMKDIVDQFRKEVLGLNALPNTQDTRHLLCTRQVPFMYCWSPSLIRKPSDWGQHIDVVGFFFLNQARLFQYQPSPELAEFLQAGLPPVYIGFGSMMVGNAKELTKIIFDAVAKAGVRALLSKGWSNLGQGFELPEAIMLLDDCPHDWLFPRCSAVVHHGGAGTTAAGLLAGCPTFITPFFGDQPFWADACHRAGVGPHPVYITDLTTDKLANAFACMSLPKVKQKAKAISERMQQEDGLGSAVESFHKNLPLDAILEKKKMIWNLCGGKVRFEGPDDAPPVVDALSPQAAGMWYWLFGWMCCSPIRRHKRNGTRGATGW</sequence>
<dbReference type="GO" id="GO:0005975">
    <property type="term" value="P:carbohydrate metabolic process"/>
    <property type="evidence" value="ECO:0007669"/>
    <property type="project" value="InterPro"/>
</dbReference>
<dbReference type="Pfam" id="PF03033">
    <property type="entry name" value="Glyco_transf_28"/>
    <property type="match status" value="1"/>
</dbReference>
<evidence type="ECO:0008006" key="6">
    <source>
        <dbReference type="Google" id="ProtNLM"/>
    </source>
</evidence>
<name>A0A8S1IVI1_9CHLO</name>
<dbReference type="InterPro" id="IPR010610">
    <property type="entry name" value="EryCIII-like_C"/>
</dbReference>
<dbReference type="FunFam" id="3.40.50.2000:FF:000009">
    <property type="entry name" value="Sterol 3-beta-glucosyltransferase UGT80A2"/>
    <property type="match status" value="1"/>
</dbReference>
<evidence type="ECO:0000313" key="5">
    <source>
        <dbReference type="Proteomes" id="UP000708148"/>
    </source>
</evidence>
<dbReference type="OrthoDB" id="541972at2759"/>
<evidence type="ECO:0000256" key="1">
    <source>
        <dbReference type="ARBA" id="ARBA00022679"/>
    </source>
</evidence>
<dbReference type="PANTHER" id="PTHR48050:SF13">
    <property type="entry name" value="STEROL 3-BETA-GLUCOSYLTRANSFERASE UGT80A2"/>
    <property type="match status" value="1"/>
</dbReference>
<reference evidence="4" key="1">
    <citation type="submission" date="2020-12" db="EMBL/GenBank/DDBJ databases">
        <authorList>
            <person name="Iha C."/>
        </authorList>
    </citation>
    <scope>NUCLEOTIDE SEQUENCE</scope>
</reference>
<gene>
    <name evidence="4" type="ORF">OSTQU699_LOCUS4389</name>
</gene>
<accession>A0A8S1IVI1</accession>
<feature type="domain" description="Glycosyltransferase family 28 N-terminal" evidence="2">
    <location>
        <begin position="1"/>
        <end position="140"/>
    </location>
</feature>
<dbReference type="InterPro" id="IPR050426">
    <property type="entry name" value="Glycosyltransferase_28"/>
</dbReference>
<evidence type="ECO:0000259" key="3">
    <source>
        <dbReference type="Pfam" id="PF06722"/>
    </source>
</evidence>
<dbReference type="InterPro" id="IPR002213">
    <property type="entry name" value="UDP_glucos_trans"/>
</dbReference>
<evidence type="ECO:0000259" key="2">
    <source>
        <dbReference type="Pfam" id="PF03033"/>
    </source>
</evidence>
<dbReference type="SUPFAM" id="SSF53756">
    <property type="entry name" value="UDP-Glycosyltransferase/glycogen phosphorylase"/>
    <property type="match status" value="1"/>
</dbReference>
<dbReference type="PANTHER" id="PTHR48050">
    <property type="entry name" value="STEROL 3-BETA-GLUCOSYLTRANSFERASE"/>
    <property type="match status" value="1"/>
</dbReference>
<organism evidence="4 5">
    <name type="scientific">Ostreobium quekettii</name>
    <dbReference type="NCBI Taxonomy" id="121088"/>
    <lineage>
        <taxon>Eukaryota</taxon>
        <taxon>Viridiplantae</taxon>
        <taxon>Chlorophyta</taxon>
        <taxon>core chlorophytes</taxon>
        <taxon>Ulvophyceae</taxon>
        <taxon>TCBD clade</taxon>
        <taxon>Bryopsidales</taxon>
        <taxon>Ostreobineae</taxon>
        <taxon>Ostreobiaceae</taxon>
        <taxon>Ostreobium</taxon>
    </lineage>
</organism>
<dbReference type="CDD" id="cd03784">
    <property type="entry name" value="GT1_Gtf-like"/>
    <property type="match status" value="1"/>
</dbReference>
<dbReference type="Gene3D" id="3.40.50.2000">
    <property type="entry name" value="Glycogen Phosphorylase B"/>
    <property type="match status" value="2"/>
</dbReference>
<evidence type="ECO:0000313" key="4">
    <source>
        <dbReference type="EMBL" id="CAD7699030.1"/>
    </source>
</evidence>
<dbReference type="InterPro" id="IPR004276">
    <property type="entry name" value="GlycoTrans_28_N"/>
</dbReference>
<dbReference type="GO" id="GO:0016906">
    <property type="term" value="F:sterol 3-beta-glucosyltransferase activity"/>
    <property type="evidence" value="ECO:0007669"/>
    <property type="project" value="UniProtKB-ARBA"/>
</dbReference>
<dbReference type="Pfam" id="PF06722">
    <property type="entry name" value="EryCIII-like_C"/>
    <property type="match status" value="1"/>
</dbReference>
<keyword evidence="1" id="KW-0808">Transferase</keyword>
<dbReference type="EMBL" id="CAJHUC010000943">
    <property type="protein sequence ID" value="CAD7699030.1"/>
    <property type="molecule type" value="Genomic_DNA"/>
</dbReference>
<feature type="domain" description="Erythromycin biosynthesis protein CIII-like C-terminal" evidence="3">
    <location>
        <begin position="326"/>
        <end position="411"/>
    </location>
</feature>
<proteinExistence type="predicted"/>
<keyword evidence="5" id="KW-1185">Reference proteome</keyword>
<dbReference type="AlphaFoldDB" id="A0A8S1IVI1"/>